<sequence>MVGHKPPTLRIKIVSIPDGRLVPTLPLRLNYLLWIEDLVTLFTDKCKKNIIVGVDIGCGSACVYPLLAAKKFGWCMVGTESDEINYNSAQNNVKHNSLNKFIIVKNVTENIIFKGIIDDENVINDITFSKDELLQKQNSCTSEDAKQQCSDVSGTG</sequence>
<keyword evidence="1 3" id="KW-0489">Methyltransferase</keyword>
<comment type="caution">
    <text evidence="3">The sequence shown here is derived from an EMBL/GenBank/DDBJ whole genome shotgun (WGS) entry which is preliminary data.</text>
</comment>
<dbReference type="GO" id="GO:0070475">
    <property type="term" value="P:rRNA base methylation"/>
    <property type="evidence" value="ECO:0007669"/>
    <property type="project" value="TreeGrafter"/>
</dbReference>
<name>A0AAN8ZZ72_HALRR</name>
<accession>A0AAN8ZZ72</accession>
<dbReference type="Pfam" id="PF05971">
    <property type="entry name" value="Methyltransf_10"/>
    <property type="match status" value="1"/>
</dbReference>
<dbReference type="GO" id="GO:0008168">
    <property type="term" value="F:methyltransferase activity"/>
    <property type="evidence" value="ECO:0007669"/>
    <property type="project" value="UniProtKB-KW"/>
</dbReference>
<reference evidence="3 4" key="1">
    <citation type="submission" date="2023-11" db="EMBL/GenBank/DDBJ databases">
        <title>Halocaridina rubra genome assembly.</title>
        <authorList>
            <person name="Smith C."/>
        </authorList>
    </citation>
    <scope>NUCLEOTIDE SEQUENCE [LARGE SCALE GENOMIC DNA]</scope>
    <source>
        <strain evidence="3">EP-1</strain>
        <tissue evidence="3">Whole</tissue>
    </source>
</reference>
<protein>
    <submittedName>
        <fullName evidence="3">Methyltransferase-like protein 16</fullName>
    </submittedName>
</protein>
<evidence type="ECO:0000313" key="4">
    <source>
        <dbReference type="Proteomes" id="UP001381693"/>
    </source>
</evidence>
<evidence type="ECO:0000313" key="3">
    <source>
        <dbReference type="EMBL" id="KAK7069248.1"/>
    </source>
</evidence>
<keyword evidence="4" id="KW-1185">Reference proteome</keyword>
<dbReference type="InterPro" id="IPR010286">
    <property type="entry name" value="METTL16/RlmF"/>
</dbReference>
<dbReference type="SUPFAM" id="SSF53335">
    <property type="entry name" value="S-adenosyl-L-methionine-dependent methyltransferases"/>
    <property type="match status" value="1"/>
</dbReference>
<dbReference type="PANTHER" id="PTHR13393:SF0">
    <property type="entry name" value="RNA N6-ADENOSINE-METHYLTRANSFERASE METTL16"/>
    <property type="match status" value="1"/>
</dbReference>
<dbReference type="PANTHER" id="PTHR13393">
    <property type="entry name" value="SAM-DEPENDENT METHYLTRANSFERASE"/>
    <property type="match status" value="1"/>
</dbReference>
<dbReference type="GO" id="GO:0005634">
    <property type="term" value="C:nucleus"/>
    <property type="evidence" value="ECO:0007669"/>
    <property type="project" value="TreeGrafter"/>
</dbReference>
<dbReference type="Gene3D" id="3.40.50.150">
    <property type="entry name" value="Vaccinia Virus protein VP39"/>
    <property type="match status" value="1"/>
</dbReference>
<dbReference type="Proteomes" id="UP001381693">
    <property type="component" value="Unassembled WGS sequence"/>
</dbReference>
<keyword evidence="2" id="KW-0808">Transferase</keyword>
<gene>
    <name evidence="3" type="primary">METTL16_1</name>
    <name evidence="3" type="ORF">SK128_013178</name>
</gene>
<proteinExistence type="predicted"/>
<dbReference type="AlphaFoldDB" id="A0AAN8ZZ72"/>
<evidence type="ECO:0000256" key="1">
    <source>
        <dbReference type="ARBA" id="ARBA00022603"/>
    </source>
</evidence>
<evidence type="ECO:0000256" key="2">
    <source>
        <dbReference type="ARBA" id="ARBA00022679"/>
    </source>
</evidence>
<dbReference type="EMBL" id="JAXCGZ010016991">
    <property type="protein sequence ID" value="KAK7069248.1"/>
    <property type="molecule type" value="Genomic_DNA"/>
</dbReference>
<organism evidence="3 4">
    <name type="scientific">Halocaridina rubra</name>
    <name type="common">Hawaiian red shrimp</name>
    <dbReference type="NCBI Taxonomy" id="373956"/>
    <lineage>
        <taxon>Eukaryota</taxon>
        <taxon>Metazoa</taxon>
        <taxon>Ecdysozoa</taxon>
        <taxon>Arthropoda</taxon>
        <taxon>Crustacea</taxon>
        <taxon>Multicrustacea</taxon>
        <taxon>Malacostraca</taxon>
        <taxon>Eumalacostraca</taxon>
        <taxon>Eucarida</taxon>
        <taxon>Decapoda</taxon>
        <taxon>Pleocyemata</taxon>
        <taxon>Caridea</taxon>
        <taxon>Atyoidea</taxon>
        <taxon>Atyidae</taxon>
        <taxon>Halocaridina</taxon>
    </lineage>
</organism>
<dbReference type="InterPro" id="IPR029063">
    <property type="entry name" value="SAM-dependent_MTases_sf"/>
</dbReference>